<keyword evidence="3" id="KW-0520">NAD</keyword>
<dbReference type="GO" id="GO:0004029">
    <property type="term" value="F:aldehyde dehydrogenase (NAD+) activity"/>
    <property type="evidence" value="ECO:0007669"/>
    <property type="project" value="UniProtKB-ARBA"/>
</dbReference>
<dbReference type="Gene3D" id="3.40.309.10">
    <property type="entry name" value="Aldehyde Dehydrogenase, Chain A, domain 2"/>
    <property type="match status" value="1"/>
</dbReference>
<comment type="pathway">
    <text evidence="4">Amine and polyamine biosynthesis; betaine biosynthesis via choline pathway; betaine from betaine aldehyde: step 1/1.</text>
</comment>
<organism evidence="10 11">
    <name type="scientific">Vanilla planifolia</name>
    <name type="common">Vanilla</name>
    <dbReference type="NCBI Taxonomy" id="51239"/>
    <lineage>
        <taxon>Eukaryota</taxon>
        <taxon>Viridiplantae</taxon>
        <taxon>Streptophyta</taxon>
        <taxon>Embryophyta</taxon>
        <taxon>Tracheophyta</taxon>
        <taxon>Spermatophyta</taxon>
        <taxon>Magnoliopsida</taxon>
        <taxon>Liliopsida</taxon>
        <taxon>Asparagales</taxon>
        <taxon>Orchidaceae</taxon>
        <taxon>Vanilloideae</taxon>
        <taxon>Vanilleae</taxon>
        <taxon>Vanilla</taxon>
    </lineage>
</organism>
<evidence type="ECO:0000256" key="4">
    <source>
        <dbReference type="ARBA" id="ARBA00037921"/>
    </source>
</evidence>
<keyword evidence="11" id="KW-1185">Reference proteome</keyword>
<proteinExistence type="inferred from homology"/>
<dbReference type="AlphaFoldDB" id="A0A835R4H3"/>
<dbReference type="InterPro" id="IPR016163">
    <property type="entry name" value="Ald_DH_C"/>
</dbReference>
<accession>A0A835R4H3</accession>
<evidence type="ECO:0000256" key="7">
    <source>
        <dbReference type="PROSITE-ProRule" id="PRU10007"/>
    </source>
</evidence>
<dbReference type="InterPro" id="IPR015590">
    <property type="entry name" value="Aldehyde_DH_dom"/>
</dbReference>
<protein>
    <recommendedName>
        <fullName evidence="5">Aldehyde dehydrogenase</fullName>
    </recommendedName>
</protein>
<dbReference type="GO" id="GO:0006081">
    <property type="term" value="P:aldehyde metabolic process"/>
    <property type="evidence" value="ECO:0007669"/>
    <property type="project" value="InterPro"/>
</dbReference>
<dbReference type="EMBL" id="JADCNL010000005">
    <property type="protein sequence ID" value="KAG0479972.1"/>
    <property type="molecule type" value="Genomic_DNA"/>
</dbReference>
<dbReference type="SUPFAM" id="SSF53720">
    <property type="entry name" value="ALDH-like"/>
    <property type="match status" value="1"/>
</dbReference>
<evidence type="ECO:0000256" key="2">
    <source>
        <dbReference type="ARBA" id="ARBA00023002"/>
    </source>
</evidence>
<dbReference type="Pfam" id="PF00171">
    <property type="entry name" value="Aldedh"/>
    <property type="match status" value="1"/>
</dbReference>
<evidence type="ECO:0000313" key="11">
    <source>
        <dbReference type="Proteomes" id="UP000636800"/>
    </source>
</evidence>
<comment type="caution">
    <text evidence="10">The sequence shown here is derived from an EMBL/GenBank/DDBJ whole genome shotgun (WGS) entry which is preliminary data.</text>
</comment>
<evidence type="ECO:0000259" key="9">
    <source>
        <dbReference type="Pfam" id="PF00171"/>
    </source>
</evidence>
<keyword evidence="2 5" id="KW-0560">Oxidoreductase</keyword>
<dbReference type="OrthoDB" id="29853at2759"/>
<evidence type="ECO:0000256" key="6">
    <source>
        <dbReference type="PIRSR" id="PIRSR036492-1"/>
    </source>
</evidence>
<evidence type="ECO:0000256" key="3">
    <source>
        <dbReference type="ARBA" id="ARBA00023027"/>
    </source>
</evidence>
<dbReference type="PANTHER" id="PTHR43860">
    <property type="entry name" value="BETAINE ALDEHYDE DEHYDROGENASE"/>
    <property type="match status" value="1"/>
</dbReference>
<dbReference type="PROSITE" id="PS00687">
    <property type="entry name" value="ALDEHYDE_DEHYDR_GLU"/>
    <property type="match status" value="1"/>
</dbReference>
<dbReference type="InterPro" id="IPR029510">
    <property type="entry name" value="Ald_DH_CS_GLU"/>
</dbReference>
<dbReference type="InterPro" id="IPR012394">
    <property type="entry name" value="Aldehyde_DH_NAD(P)"/>
</dbReference>
<evidence type="ECO:0000256" key="8">
    <source>
        <dbReference type="RuleBase" id="RU003345"/>
    </source>
</evidence>
<gene>
    <name evidence="10" type="ORF">HPP92_010830</name>
</gene>
<dbReference type="Proteomes" id="UP000636800">
    <property type="component" value="Chromosome 5"/>
</dbReference>
<evidence type="ECO:0000313" key="10">
    <source>
        <dbReference type="EMBL" id="KAG0479972.1"/>
    </source>
</evidence>
<dbReference type="InterPro" id="IPR016161">
    <property type="entry name" value="Ald_DH/histidinol_DH"/>
</dbReference>
<dbReference type="InterPro" id="IPR016160">
    <property type="entry name" value="Ald_DH_CS_CYS"/>
</dbReference>
<dbReference type="PIRSF" id="PIRSF036492">
    <property type="entry name" value="ALDH"/>
    <property type="match status" value="1"/>
</dbReference>
<feature type="active site" evidence="6 7">
    <location>
        <position position="260"/>
    </location>
</feature>
<feature type="active site" evidence="6">
    <location>
        <position position="294"/>
    </location>
</feature>
<reference evidence="10 11" key="1">
    <citation type="journal article" date="2020" name="Nat. Food">
        <title>A phased Vanilla planifolia genome enables genetic improvement of flavour and production.</title>
        <authorList>
            <person name="Hasing T."/>
            <person name="Tang H."/>
            <person name="Brym M."/>
            <person name="Khazi F."/>
            <person name="Huang T."/>
            <person name="Chambers A.H."/>
        </authorList>
    </citation>
    <scope>NUCLEOTIDE SEQUENCE [LARGE SCALE GENOMIC DNA]</scope>
    <source>
        <tissue evidence="10">Leaf</tissue>
    </source>
</reference>
<feature type="domain" description="Aldehyde dehydrogenase" evidence="9">
    <location>
        <begin position="16"/>
        <end position="485"/>
    </location>
</feature>
<dbReference type="Gene3D" id="3.40.605.10">
    <property type="entry name" value="Aldehyde Dehydrogenase, Chain A, domain 1"/>
    <property type="match status" value="1"/>
</dbReference>
<dbReference type="FunFam" id="3.40.605.10:FF:000007">
    <property type="entry name" value="NAD/NADP-dependent betaine aldehyde dehydrogenase"/>
    <property type="match status" value="1"/>
</dbReference>
<name>A0A835R4H3_VANPL</name>
<dbReference type="FunFam" id="3.40.309.10:FF:000012">
    <property type="entry name" value="Betaine aldehyde dehydrogenase"/>
    <property type="match status" value="1"/>
</dbReference>
<sequence length="503" mass="55117">MTTRIPYRQLFIDGQWKEPAKGKRIPIINPANEAVIGDIPAATAEDVEQAVEAARRAFSRNSGREWARASGAVRSKYLRAIAAKIRERTSELAKLEALDNGKPLDEAVWDIDDVASCFEYYADLAESLDEKQKVPLSVPLQTFKCYAVKEPIGVVGLITPWNYPLLMATWKVAPALAAGCCAVLKPSELASVTCLELADVCKEVGLPPGVLNIVTGIGYEAGAPLASHPLVDKIAFTGSTETGRKIMSAAAQLIKPVSLELGGKSPLLVFEDVDIEKAVEWAIFGCFWTNGQICSATSRLLLQESIAKEFIEKLVNWVKNIKVSDPLEEGCRLGPVISEGQYEKIKKFISTARSEGATVLCGGSRPKHLEKGYFIEPTIVTDVSTSMQIWREEVFGPVLCVKTFRSEEEAIELANDTQYGLAGAVISKDPARCNRITEAIQAGIMWINCSQPCFCQAPWGGTKRSGFGRDLGEWGLDNYLTVKQVTEYVSDDQWGWYPSPSKL</sequence>
<dbReference type="InterPro" id="IPR016162">
    <property type="entry name" value="Ald_DH_N"/>
</dbReference>
<dbReference type="PANTHER" id="PTHR43860:SF2">
    <property type="entry name" value="BETAINE ALDEHYDE DEHYDROGENASE-RELATED"/>
    <property type="match status" value="1"/>
</dbReference>
<evidence type="ECO:0000256" key="5">
    <source>
        <dbReference type="PIRNR" id="PIRNR036492"/>
    </source>
</evidence>
<dbReference type="PROSITE" id="PS00070">
    <property type="entry name" value="ALDEHYDE_DEHYDR_CYS"/>
    <property type="match status" value="1"/>
</dbReference>
<evidence type="ECO:0000256" key="1">
    <source>
        <dbReference type="ARBA" id="ARBA00009986"/>
    </source>
</evidence>
<comment type="similarity">
    <text evidence="1 5 8">Belongs to the aldehyde dehydrogenase family.</text>
</comment>
<dbReference type="CDD" id="cd07110">
    <property type="entry name" value="ALDH_F10_BADH"/>
    <property type="match status" value="1"/>
</dbReference>